<feature type="transmembrane region" description="Helical" evidence="2">
    <location>
        <begin position="94"/>
        <end position="110"/>
    </location>
</feature>
<keyword evidence="2" id="KW-1133">Transmembrane helix</keyword>
<feature type="transmembrane region" description="Helical" evidence="2">
    <location>
        <begin position="206"/>
        <end position="223"/>
    </location>
</feature>
<feature type="transmembrane region" description="Helical" evidence="2">
    <location>
        <begin position="116"/>
        <end position="133"/>
    </location>
</feature>
<feature type="transmembrane region" description="Helical" evidence="2">
    <location>
        <begin position="64"/>
        <end position="82"/>
    </location>
</feature>
<evidence type="ECO:0000256" key="1">
    <source>
        <dbReference type="SAM" id="MobiDB-lite"/>
    </source>
</evidence>
<feature type="transmembrane region" description="Helical" evidence="2">
    <location>
        <begin position="145"/>
        <end position="166"/>
    </location>
</feature>
<feature type="transmembrane region" description="Helical" evidence="2">
    <location>
        <begin position="272"/>
        <end position="289"/>
    </location>
</feature>
<dbReference type="PANTHER" id="PTHR37422">
    <property type="entry name" value="TEICHURONIC ACID BIOSYNTHESIS PROTEIN TUAE"/>
    <property type="match status" value="1"/>
</dbReference>
<evidence type="ECO:0000313" key="4">
    <source>
        <dbReference type="Proteomes" id="UP000248975"/>
    </source>
</evidence>
<sequence length="523" mass="57544">MNRSTISSPAFAPVRAPRAPLLAGKTAGEMVATAATATAPLLLMLFVFSIPIPAYFFIGGTRLTFTRVLLLLLFIPLMIRLFTGKAGRIRAIDILMFLFSAWMAITLLYHEGMSRIPLAGATVMEILGGYLVGRTLVRNATDYRLLLRCLLIVLLVLLPFAVLEFYTNKNLLRDLMASVFNSYYKSPSQTWREGYARVASGFEHPILFGLFCVITLAPLFYLHRDKLFRAVCLAALVFAMTYMSLSSAPLIAAGLSVALIGWDYVTKGKWKPLIWVISVVFVFLSLASNRGPIRILIDNLTFNAHTAYTRIWTYEYGSAEVMRNPIMGIGLTGDWQRPGWLTGSVDNFWLVIAMRYGLPGIIMLALALGMGIRAVTRAKNLSPTEANWRTGYVISLTGLFFTLATVHIWGDVASFLMCFVGAGMWFANPRLAATAQEPVSAPSGRAARGVTSSSDVEPQEAAPARDTSSRGLPTTRFAQFHERAGIQPQPPSIRTSAPFSRTRHAAEPGPGRKRPGNTNNRSE</sequence>
<keyword evidence="2" id="KW-0812">Transmembrane</keyword>
<feature type="transmembrane region" description="Helical" evidence="2">
    <location>
        <begin position="392"/>
        <end position="420"/>
    </location>
</feature>
<feature type="transmembrane region" description="Helical" evidence="2">
    <location>
        <begin position="230"/>
        <end position="260"/>
    </location>
</feature>
<gene>
    <name evidence="3" type="ORF">DI533_21145</name>
</gene>
<dbReference type="EMBL" id="QFQS01000012">
    <property type="protein sequence ID" value="PZQ94890.1"/>
    <property type="molecule type" value="Genomic_DNA"/>
</dbReference>
<dbReference type="InterPro" id="IPR051533">
    <property type="entry name" value="WaaL-like"/>
</dbReference>
<dbReference type="AlphaFoldDB" id="A0A2W5UAC4"/>
<dbReference type="PANTHER" id="PTHR37422:SF13">
    <property type="entry name" value="LIPOPOLYSACCHARIDE BIOSYNTHESIS PROTEIN PA4999-RELATED"/>
    <property type="match status" value="1"/>
</dbReference>
<feature type="transmembrane region" description="Helical" evidence="2">
    <location>
        <begin position="39"/>
        <end position="58"/>
    </location>
</feature>
<organism evidence="3 4">
    <name type="scientific">Cereibacter sphaeroides</name>
    <name type="common">Rhodobacter sphaeroides</name>
    <dbReference type="NCBI Taxonomy" id="1063"/>
    <lineage>
        <taxon>Bacteria</taxon>
        <taxon>Pseudomonadati</taxon>
        <taxon>Pseudomonadota</taxon>
        <taxon>Alphaproteobacteria</taxon>
        <taxon>Rhodobacterales</taxon>
        <taxon>Paracoccaceae</taxon>
        <taxon>Cereibacter</taxon>
    </lineage>
</organism>
<comment type="caution">
    <text evidence="3">The sequence shown here is derived from an EMBL/GenBank/DDBJ whole genome shotgun (WGS) entry which is preliminary data.</text>
</comment>
<proteinExistence type="predicted"/>
<feature type="region of interest" description="Disordered" evidence="1">
    <location>
        <begin position="437"/>
        <end position="523"/>
    </location>
</feature>
<reference evidence="3 4" key="1">
    <citation type="submission" date="2017-08" db="EMBL/GenBank/DDBJ databases">
        <title>Infants hospitalized years apart are colonized by the same room-sourced microbial strains.</title>
        <authorList>
            <person name="Brooks B."/>
            <person name="Olm M.R."/>
            <person name="Firek B.A."/>
            <person name="Baker R."/>
            <person name="Thomas B.C."/>
            <person name="Morowitz M.J."/>
            <person name="Banfield J.F."/>
        </authorList>
    </citation>
    <scope>NUCLEOTIDE SEQUENCE [LARGE SCALE GENOMIC DNA]</scope>
    <source>
        <strain evidence="3">S2_003_000_R2_11</strain>
    </source>
</reference>
<name>A0A2W5UAC4_CERSP</name>
<evidence type="ECO:0000313" key="3">
    <source>
        <dbReference type="EMBL" id="PZQ94890.1"/>
    </source>
</evidence>
<dbReference type="Proteomes" id="UP000248975">
    <property type="component" value="Unassembled WGS sequence"/>
</dbReference>
<feature type="transmembrane region" description="Helical" evidence="2">
    <location>
        <begin position="348"/>
        <end position="372"/>
    </location>
</feature>
<protein>
    <submittedName>
        <fullName evidence="3">Uncharacterized protein</fullName>
    </submittedName>
</protein>
<keyword evidence="2" id="KW-0472">Membrane</keyword>
<accession>A0A2W5UAC4</accession>
<evidence type="ECO:0000256" key="2">
    <source>
        <dbReference type="SAM" id="Phobius"/>
    </source>
</evidence>